<dbReference type="Gene3D" id="3.10.620.30">
    <property type="match status" value="1"/>
</dbReference>
<dbReference type="Pfam" id="PF01841">
    <property type="entry name" value="Transglut_core"/>
    <property type="match status" value="1"/>
</dbReference>
<sequence length="298" mass="32130">MRYDIRLRINHDYPGAGGIGRHQIRVVPADIPGRQALTVQQLVVTPAAAEYITRKDFFGNSTTMVMHDTAHSQMSIAMRSQVEIFPLSGNFDTSVTLNELPREIASITSLSADAPHHFLGASPRLPPNQDMAAYSRACVSPGMTTRDAVEAVGARLHADLAFDAQATTVETPAAEAFAVRRGVCQDFTHIMIICLRSLGVPAAYVSGYLRTEPPPGQPRLEGADAMHAWVRAWCGKDAGWVEYDPTNAVEPASDHVVVAFGRDYDDIAPVQGILRSSGPNVSAQSVDVIPSASQVRNA</sequence>
<reference evidence="2 3" key="1">
    <citation type="submission" date="2019-03" db="EMBL/GenBank/DDBJ databases">
        <title>Rhodobacteraceae bacterium SM1902, a new member of the family Rhodobacteraceae isolated from Yantai.</title>
        <authorList>
            <person name="Sun Y."/>
        </authorList>
    </citation>
    <scope>NUCLEOTIDE SEQUENCE [LARGE SCALE GENOMIC DNA]</scope>
    <source>
        <strain evidence="2 3">SM1902</strain>
    </source>
</reference>
<dbReference type="InterPro" id="IPR038765">
    <property type="entry name" value="Papain-like_cys_pep_sf"/>
</dbReference>
<organism evidence="2 3">
    <name type="scientific">Meridianimarinicoccus aquatilis</name>
    <dbReference type="NCBI Taxonomy" id="2552766"/>
    <lineage>
        <taxon>Bacteria</taxon>
        <taxon>Pseudomonadati</taxon>
        <taxon>Pseudomonadota</taxon>
        <taxon>Alphaproteobacteria</taxon>
        <taxon>Rhodobacterales</taxon>
        <taxon>Paracoccaceae</taxon>
        <taxon>Meridianimarinicoccus</taxon>
    </lineage>
</organism>
<feature type="domain" description="Transglutaminase-like" evidence="1">
    <location>
        <begin position="176"/>
        <end position="247"/>
    </location>
</feature>
<dbReference type="SUPFAM" id="SSF54001">
    <property type="entry name" value="Cysteine proteinases"/>
    <property type="match status" value="1"/>
</dbReference>
<dbReference type="InterPro" id="IPR002931">
    <property type="entry name" value="Transglutaminase-like"/>
</dbReference>
<dbReference type="InterPro" id="IPR013589">
    <property type="entry name" value="Bac_transglu_N"/>
</dbReference>
<accession>A0A4R6ARA8</accession>
<dbReference type="Proteomes" id="UP000294562">
    <property type="component" value="Unassembled WGS sequence"/>
</dbReference>
<dbReference type="EMBL" id="SMZO01000030">
    <property type="protein sequence ID" value="TDL86427.1"/>
    <property type="molecule type" value="Genomic_DNA"/>
</dbReference>
<keyword evidence="3" id="KW-1185">Reference proteome</keyword>
<evidence type="ECO:0000259" key="1">
    <source>
        <dbReference type="SMART" id="SM00460"/>
    </source>
</evidence>
<comment type="caution">
    <text evidence="2">The sequence shown here is derived from an EMBL/GenBank/DDBJ whole genome shotgun (WGS) entry which is preliminary data.</text>
</comment>
<dbReference type="PANTHER" id="PTHR33490:SF7">
    <property type="entry name" value="BLR2979 PROTEIN"/>
    <property type="match status" value="1"/>
</dbReference>
<name>A0A4R6ARA8_9RHOB</name>
<evidence type="ECO:0000313" key="2">
    <source>
        <dbReference type="EMBL" id="TDL86427.1"/>
    </source>
</evidence>
<dbReference type="Pfam" id="PF08379">
    <property type="entry name" value="Bact_transglu_N"/>
    <property type="match status" value="1"/>
</dbReference>
<dbReference type="AlphaFoldDB" id="A0A4R6ARA8"/>
<dbReference type="PANTHER" id="PTHR33490">
    <property type="entry name" value="BLR5614 PROTEIN-RELATED"/>
    <property type="match status" value="1"/>
</dbReference>
<dbReference type="OrthoDB" id="9804023at2"/>
<dbReference type="RefSeq" id="WP_133343353.1">
    <property type="nucleotide sequence ID" value="NZ_SMZO01000030.1"/>
</dbReference>
<evidence type="ECO:0000313" key="3">
    <source>
        <dbReference type="Proteomes" id="UP000294562"/>
    </source>
</evidence>
<protein>
    <submittedName>
        <fullName evidence="2">Transglutaminase family protein</fullName>
    </submittedName>
</protein>
<dbReference type="SMART" id="SM00460">
    <property type="entry name" value="TGc"/>
    <property type="match status" value="1"/>
</dbReference>
<gene>
    <name evidence="2" type="ORF">E2L05_13090</name>
</gene>
<proteinExistence type="predicted"/>